<dbReference type="AlphaFoldDB" id="A0A8J3I9B1"/>
<keyword evidence="1" id="KW-0472">Membrane</keyword>
<dbReference type="Proteomes" id="UP000597444">
    <property type="component" value="Unassembled WGS sequence"/>
</dbReference>
<keyword evidence="3" id="KW-1185">Reference proteome</keyword>
<gene>
    <name evidence="2" type="ORF">KSF_013070</name>
</gene>
<keyword evidence="1" id="KW-0812">Transmembrane</keyword>
<evidence type="ECO:0000313" key="3">
    <source>
        <dbReference type="Proteomes" id="UP000597444"/>
    </source>
</evidence>
<evidence type="ECO:0000256" key="1">
    <source>
        <dbReference type="SAM" id="Phobius"/>
    </source>
</evidence>
<comment type="caution">
    <text evidence="2">The sequence shown here is derived from an EMBL/GenBank/DDBJ whole genome shotgun (WGS) entry which is preliminary data.</text>
</comment>
<sequence>MSLNSLLVMGLRPLGDFPASTLMSFIGGPFTVLISAAIVGFYTLYLLLARPIVRTLQNT</sequence>
<accession>A0A8J3I9B1</accession>
<dbReference type="RefSeq" id="WP_220202163.1">
    <property type="nucleotide sequence ID" value="NZ_BNJK01000001.1"/>
</dbReference>
<organism evidence="2 3">
    <name type="scientific">Reticulibacter mediterranei</name>
    <dbReference type="NCBI Taxonomy" id="2778369"/>
    <lineage>
        <taxon>Bacteria</taxon>
        <taxon>Bacillati</taxon>
        <taxon>Chloroflexota</taxon>
        <taxon>Ktedonobacteria</taxon>
        <taxon>Ktedonobacterales</taxon>
        <taxon>Reticulibacteraceae</taxon>
        <taxon>Reticulibacter</taxon>
    </lineage>
</organism>
<name>A0A8J3I9B1_9CHLR</name>
<evidence type="ECO:0000313" key="2">
    <source>
        <dbReference type="EMBL" id="GHO91259.1"/>
    </source>
</evidence>
<keyword evidence="1" id="KW-1133">Transmembrane helix</keyword>
<dbReference type="EMBL" id="BNJK01000001">
    <property type="protein sequence ID" value="GHO91259.1"/>
    <property type="molecule type" value="Genomic_DNA"/>
</dbReference>
<reference evidence="2" key="1">
    <citation type="submission" date="2020-10" db="EMBL/GenBank/DDBJ databases">
        <title>Taxonomic study of unclassified bacteria belonging to the class Ktedonobacteria.</title>
        <authorList>
            <person name="Yabe S."/>
            <person name="Wang C.M."/>
            <person name="Zheng Y."/>
            <person name="Sakai Y."/>
            <person name="Cavaletti L."/>
            <person name="Monciardini P."/>
            <person name="Donadio S."/>
        </authorList>
    </citation>
    <scope>NUCLEOTIDE SEQUENCE</scope>
    <source>
        <strain evidence="2">ID150040</strain>
    </source>
</reference>
<protein>
    <submittedName>
        <fullName evidence="2">Uncharacterized protein</fullName>
    </submittedName>
</protein>
<proteinExistence type="predicted"/>
<feature type="transmembrane region" description="Helical" evidence="1">
    <location>
        <begin position="20"/>
        <end position="48"/>
    </location>
</feature>